<dbReference type="Proteomes" id="UP001597419">
    <property type="component" value="Unassembled WGS sequence"/>
</dbReference>
<proteinExistence type="predicted"/>
<keyword evidence="2" id="KW-1185">Reference proteome</keyword>
<evidence type="ECO:0000313" key="1">
    <source>
        <dbReference type="EMBL" id="MFD2463747.1"/>
    </source>
</evidence>
<evidence type="ECO:0000313" key="2">
    <source>
        <dbReference type="Proteomes" id="UP001597419"/>
    </source>
</evidence>
<organism evidence="1 2">
    <name type="scientific">Amycolatopsis samaneae</name>
    <dbReference type="NCBI Taxonomy" id="664691"/>
    <lineage>
        <taxon>Bacteria</taxon>
        <taxon>Bacillati</taxon>
        <taxon>Actinomycetota</taxon>
        <taxon>Actinomycetes</taxon>
        <taxon>Pseudonocardiales</taxon>
        <taxon>Pseudonocardiaceae</taxon>
        <taxon>Amycolatopsis</taxon>
    </lineage>
</organism>
<gene>
    <name evidence="1" type="ORF">ACFSYJ_34385</name>
</gene>
<reference evidence="2" key="1">
    <citation type="journal article" date="2019" name="Int. J. Syst. Evol. Microbiol.">
        <title>The Global Catalogue of Microorganisms (GCM) 10K type strain sequencing project: providing services to taxonomists for standard genome sequencing and annotation.</title>
        <authorList>
            <consortium name="The Broad Institute Genomics Platform"/>
            <consortium name="The Broad Institute Genome Sequencing Center for Infectious Disease"/>
            <person name="Wu L."/>
            <person name="Ma J."/>
        </authorList>
    </citation>
    <scope>NUCLEOTIDE SEQUENCE [LARGE SCALE GENOMIC DNA]</scope>
    <source>
        <strain evidence="2">CGMCC 4.7643</strain>
    </source>
</reference>
<accession>A0ABW5GS42</accession>
<comment type="caution">
    <text evidence="1">The sequence shown here is derived from an EMBL/GenBank/DDBJ whole genome shotgun (WGS) entry which is preliminary data.</text>
</comment>
<protein>
    <submittedName>
        <fullName evidence="1">Uncharacterized protein</fullName>
    </submittedName>
</protein>
<dbReference type="EMBL" id="JBHUKU010000022">
    <property type="protein sequence ID" value="MFD2463747.1"/>
    <property type="molecule type" value="Genomic_DNA"/>
</dbReference>
<dbReference type="RefSeq" id="WP_345386525.1">
    <property type="nucleotide sequence ID" value="NZ_BAABHG010000001.1"/>
</dbReference>
<name>A0ABW5GS42_9PSEU</name>
<sequence>MPDPEFAEWLGADVAEETTRFPPPLIVMSGHEVPAERLTEVVAQHRKSTPR</sequence>